<gene>
    <name evidence="2" type="ORF">BSAL_19390</name>
</gene>
<reference evidence="3" key="1">
    <citation type="submission" date="2015-09" db="EMBL/GenBank/DDBJ databases">
        <authorList>
            <consortium name="Pathogen Informatics"/>
        </authorList>
    </citation>
    <scope>NUCLEOTIDE SEQUENCE [LARGE SCALE GENOMIC DNA]</scope>
    <source>
        <strain evidence="3">Lake Konstanz</strain>
    </source>
</reference>
<dbReference type="Proteomes" id="UP000051952">
    <property type="component" value="Unassembled WGS sequence"/>
</dbReference>
<keyword evidence="1" id="KW-0812">Transmembrane</keyword>
<evidence type="ECO:0000313" key="3">
    <source>
        <dbReference type="Proteomes" id="UP000051952"/>
    </source>
</evidence>
<feature type="transmembrane region" description="Helical" evidence="1">
    <location>
        <begin position="163"/>
        <end position="183"/>
    </location>
</feature>
<dbReference type="EMBL" id="CYKH01001705">
    <property type="protein sequence ID" value="CUG89121.1"/>
    <property type="molecule type" value="Genomic_DNA"/>
</dbReference>
<accession>A0A0S4JCL4</accession>
<feature type="non-terminal residue" evidence="2">
    <location>
        <position position="1"/>
    </location>
</feature>
<proteinExistence type="predicted"/>
<evidence type="ECO:0000313" key="2">
    <source>
        <dbReference type="EMBL" id="CUG89121.1"/>
    </source>
</evidence>
<keyword evidence="1" id="KW-0472">Membrane</keyword>
<organism evidence="2 3">
    <name type="scientific">Bodo saltans</name>
    <name type="common">Flagellated protozoan</name>
    <dbReference type="NCBI Taxonomy" id="75058"/>
    <lineage>
        <taxon>Eukaryota</taxon>
        <taxon>Discoba</taxon>
        <taxon>Euglenozoa</taxon>
        <taxon>Kinetoplastea</taxon>
        <taxon>Metakinetoplastina</taxon>
        <taxon>Eubodonida</taxon>
        <taxon>Bodonidae</taxon>
        <taxon>Bodo</taxon>
    </lineage>
</organism>
<protein>
    <submittedName>
        <fullName evidence="2">Membrane-associated protein, putative</fullName>
    </submittedName>
</protein>
<feature type="transmembrane region" description="Helical" evidence="1">
    <location>
        <begin position="190"/>
        <end position="210"/>
    </location>
</feature>
<dbReference type="VEuPathDB" id="TriTrypDB:BSAL_19390"/>
<feature type="transmembrane region" description="Helical" evidence="1">
    <location>
        <begin position="222"/>
        <end position="241"/>
    </location>
</feature>
<sequence>CRKLKRVPTFAQACATLRAPSATISLIFSLYQGTFYASTQVITQEGVDGGDAAMGSIAFCLLLAVAPFCVWWCTTPAAGRDCFRYDYTVSTTLPSAFRGVLGVVLLPYSRIEPPDVSQRLAALVSSYRSPHPLNVVISLIVPYCLSLLSLWHPTGSAACRVFFWLVIVVHCAVMLFVAVVSPFRFRFDSALFLINYSVNLAMLMCMIVAMENPRFLSTTVSAWIGCAMLGAQVVGVCFRIWTVIAERLFVVDVTPTEFMWSSVPLPEAPIPEDQEALSSKETSEFIFADETLEVSEHSMMITMVPPHSAEADALVGDTIEFISDLDEVFSRLSFLRDDNYDLL</sequence>
<keyword evidence="1" id="KW-1133">Transmembrane helix</keyword>
<evidence type="ECO:0000256" key="1">
    <source>
        <dbReference type="SAM" id="Phobius"/>
    </source>
</evidence>
<feature type="transmembrane region" description="Helical" evidence="1">
    <location>
        <begin position="133"/>
        <end position="151"/>
    </location>
</feature>
<dbReference type="AlphaFoldDB" id="A0A0S4JCL4"/>
<name>A0A0S4JCL4_BODSA</name>
<feature type="transmembrane region" description="Helical" evidence="1">
    <location>
        <begin position="53"/>
        <end position="74"/>
    </location>
</feature>
<keyword evidence="3" id="KW-1185">Reference proteome</keyword>